<dbReference type="InterPro" id="IPR013785">
    <property type="entry name" value="Aldolase_TIM"/>
</dbReference>
<evidence type="ECO:0000313" key="7">
    <source>
        <dbReference type="EMBL" id="RNL37346.1"/>
    </source>
</evidence>
<dbReference type="EMBL" id="QIBX01000030">
    <property type="protein sequence ID" value="RNL37346.1"/>
    <property type="molecule type" value="Genomic_DNA"/>
</dbReference>
<dbReference type="CDD" id="cd01335">
    <property type="entry name" value="Radical_SAM"/>
    <property type="match status" value="1"/>
</dbReference>
<keyword evidence="2 5" id="KW-0479">Metal-binding</keyword>
<evidence type="ECO:0000256" key="2">
    <source>
        <dbReference type="ARBA" id="ARBA00022723"/>
    </source>
</evidence>
<sequence length="293" mass="32053">MKQLLAHCELCPRACGANRAAGERGVCGADDRVMVARAALHFWEEPPISGDAGSGTVFFSNCPLHCVYCQNAPIANGHVGSPVTVRRLARIFLELQEQGALNINLVTATHYVPHVLAALPLAREAGLVVPIVYNTSGYETPGTIALLDGTVSTYLTDFRYVSPSTAKAYSKAPDYPHVARAALAAMAKQDAAVIVRILLLPEHLDEAKAAVLYLHETYGERVRLSMMSQYTPVGEHPRHPELDRRVTPEEFEELLDFADFIGCDDYFWQEGDAAEESFIPDFLSLEGVEGPEL</sequence>
<dbReference type="GO" id="GO:0046872">
    <property type="term" value="F:metal ion binding"/>
    <property type="evidence" value="ECO:0007669"/>
    <property type="project" value="UniProtKB-KW"/>
</dbReference>
<dbReference type="OrthoDB" id="9782387at2"/>
<dbReference type="InterPro" id="IPR016431">
    <property type="entry name" value="Pyrv-formate_lyase-activ_prd"/>
</dbReference>
<dbReference type="PANTHER" id="PTHR43075">
    <property type="entry name" value="FORMATE LYASE ACTIVATING ENZYME, PUTATIVE (AFU_ORTHOLOGUE AFUA_2G15630)-RELATED"/>
    <property type="match status" value="1"/>
</dbReference>
<evidence type="ECO:0000256" key="4">
    <source>
        <dbReference type="ARBA" id="ARBA00023014"/>
    </source>
</evidence>
<reference evidence="8" key="1">
    <citation type="submission" date="2018-05" db="EMBL/GenBank/DDBJ databases">
        <title>Genome Sequencing of selected type strains of the family Eggerthellaceae.</title>
        <authorList>
            <person name="Danylec N."/>
            <person name="Stoll D.A."/>
            <person name="Doetsch A."/>
            <person name="Huch M."/>
        </authorList>
    </citation>
    <scope>NUCLEOTIDE SEQUENCE [LARGE SCALE GENOMIC DNA]</scope>
    <source>
        <strain evidence="8">DSM 24851</strain>
    </source>
</reference>
<dbReference type="SUPFAM" id="SSF102114">
    <property type="entry name" value="Radical SAM enzymes"/>
    <property type="match status" value="1"/>
</dbReference>
<dbReference type="GO" id="GO:0051536">
    <property type="term" value="F:iron-sulfur cluster binding"/>
    <property type="evidence" value="ECO:0007669"/>
    <property type="project" value="UniProtKB-KW"/>
</dbReference>
<dbReference type="GO" id="GO:0003824">
    <property type="term" value="F:catalytic activity"/>
    <property type="evidence" value="ECO:0007669"/>
    <property type="project" value="InterPro"/>
</dbReference>
<gene>
    <name evidence="7" type="ORF">DMP06_10995</name>
</gene>
<dbReference type="PANTHER" id="PTHR43075:SF1">
    <property type="entry name" value="FORMATE LYASE ACTIVATING ENZYME, PUTATIVE (AFU_ORTHOLOGUE AFUA_2G15630)-RELATED"/>
    <property type="match status" value="1"/>
</dbReference>
<dbReference type="AlphaFoldDB" id="A0A3N0ASP4"/>
<comment type="cofactor">
    <cofactor evidence="5">
        <name>[4Fe-4S] cluster</name>
        <dbReference type="ChEBI" id="CHEBI:49883"/>
    </cofactor>
    <text evidence="5">Binds 1 [4Fe-4S] cluster. The cluster is coordinated with 3 cysteines and an exchangeable S-adenosyl-L-methionine.</text>
</comment>
<keyword evidence="8" id="KW-1185">Reference proteome</keyword>
<accession>A0A3N0ASP4</accession>
<dbReference type="Pfam" id="PF04055">
    <property type="entry name" value="Radical_SAM"/>
    <property type="match status" value="1"/>
</dbReference>
<dbReference type="Gene3D" id="3.20.20.70">
    <property type="entry name" value="Aldolase class I"/>
    <property type="match status" value="1"/>
</dbReference>
<feature type="binding site" evidence="5">
    <location>
        <position position="62"/>
    </location>
    <ligand>
        <name>[4Fe-4S] cluster</name>
        <dbReference type="ChEBI" id="CHEBI:49883"/>
        <note>4Fe-4S-S-AdoMet</note>
    </ligand>
</feature>
<proteinExistence type="predicted"/>
<evidence type="ECO:0000256" key="1">
    <source>
        <dbReference type="ARBA" id="ARBA00022691"/>
    </source>
</evidence>
<dbReference type="PIRSF" id="PIRSF004869">
    <property type="entry name" value="PflX_prd"/>
    <property type="match status" value="1"/>
</dbReference>
<evidence type="ECO:0000313" key="8">
    <source>
        <dbReference type="Proteomes" id="UP000269591"/>
    </source>
</evidence>
<dbReference type="InterPro" id="IPR007197">
    <property type="entry name" value="rSAM"/>
</dbReference>
<dbReference type="InterPro" id="IPR058240">
    <property type="entry name" value="rSAM_sf"/>
</dbReference>
<keyword evidence="3 5" id="KW-0408">Iron</keyword>
<organism evidence="7 8">
    <name type="scientific">Slackia equolifaciens</name>
    <dbReference type="NCBI Taxonomy" id="498718"/>
    <lineage>
        <taxon>Bacteria</taxon>
        <taxon>Bacillati</taxon>
        <taxon>Actinomycetota</taxon>
        <taxon>Coriobacteriia</taxon>
        <taxon>Eggerthellales</taxon>
        <taxon>Eggerthellaceae</taxon>
        <taxon>Slackia</taxon>
    </lineage>
</organism>
<dbReference type="Proteomes" id="UP000269591">
    <property type="component" value="Unassembled WGS sequence"/>
</dbReference>
<feature type="binding site" evidence="5">
    <location>
        <position position="69"/>
    </location>
    <ligand>
        <name>[4Fe-4S] cluster</name>
        <dbReference type="ChEBI" id="CHEBI:49883"/>
        <note>4Fe-4S-S-AdoMet</note>
    </ligand>
</feature>
<feature type="binding site" evidence="5">
    <location>
        <position position="66"/>
    </location>
    <ligand>
        <name>[4Fe-4S] cluster</name>
        <dbReference type="ChEBI" id="CHEBI:49883"/>
        <note>4Fe-4S-S-AdoMet</note>
    </ligand>
</feature>
<dbReference type="SFLD" id="SFLDS00029">
    <property type="entry name" value="Radical_SAM"/>
    <property type="match status" value="1"/>
</dbReference>
<keyword evidence="4 5" id="KW-0411">Iron-sulfur</keyword>
<protein>
    <submittedName>
        <fullName evidence="7">Radical SAM protein</fullName>
    </submittedName>
</protein>
<evidence type="ECO:0000256" key="5">
    <source>
        <dbReference type="PIRSR" id="PIRSR004869-50"/>
    </source>
</evidence>
<evidence type="ECO:0000259" key="6">
    <source>
        <dbReference type="PROSITE" id="PS51918"/>
    </source>
</evidence>
<name>A0A3N0ASP4_9ACTN</name>
<dbReference type="SFLD" id="SFLDG01099">
    <property type="entry name" value="Uncharacterised_Radical_SAM_Su"/>
    <property type="match status" value="1"/>
</dbReference>
<keyword evidence="1 5" id="KW-0949">S-adenosyl-L-methionine</keyword>
<dbReference type="InterPro" id="IPR040085">
    <property type="entry name" value="MJ0674-like"/>
</dbReference>
<feature type="domain" description="Radical SAM core" evidence="6">
    <location>
        <begin position="44"/>
        <end position="264"/>
    </location>
</feature>
<comment type="caution">
    <text evidence="7">The sequence shown here is derived from an EMBL/GenBank/DDBJ whole genome shotgun (WGS) entry which is preliminary data.</text>
</comment>
<dbReference type="PROSITE" id="PS51918">
    <property type="entry name" value="RADICAL_SAM"/>
    <property type="match status" value="1"/>
</dbReference>
<evidence type="ECO:0000256" key="3">
    <source>
        <dbReference type="ARBA" id="ARBA00023004"/>
    </source>
</evidence>